<dbReference type="AlphaFoldDB" id="A0A8T0G7N5"/>
<evidence type="ECO:0000313" key="2">
    <source>
        <dbReference type="Proteomes" id="UP000822688"/>
    </source>
</evidence>
<protein>
    <submittedName>
        <fullName evidence="1">Uncharacterized protein</fullName>
    </submittedName>
</protein>
<dbReference type="Proteomes" id="UP000822688">
    <property type="component" value="Chromosome 12"/>
</dbReference>
<accession>A0A8T0G7N5</accession>
<keyword evidence="2" id="KW-1185">Reference proteome</keyword>
<proteinExistence type="predicted"/>
<evidence type="ECO:0000313" key="1">
    <source>
        <dbReference type="EMBL" id="KAG0554981.1"/>
    </source>
</evidence>
<organism evidence="1 2">
    <name type="scientific">Ceratodon purpureus</name>
    <name type="common">Fire moss</name>
    <name type="synonym">Dicranum purpureum</name>
    <dbReference type="NCBI Taxonomy" id="3225"/>
    <lineage>
        <taxon>Eukaryota</taxon>
        <taxon>Viridiplantae</taxon>
        <taxon>Streptophyta</taxon>
        <taxon>Embryophyta</taxon>
        <taxon>Bryophyta</taxon>
        <taxon>Bryophytina</taxon>
        <taxon>Bryopsida</taxon>
        <taxon>Dicranidae</taxon>
        <taxon>Pseudoditrichales</taxon>
        <taxon>Ditrichaceae</taxon>
        <taxon>Ceratodon</taxon>
    </lineage>
</organism>
<reference evidence="1" key="1">
    <citation type="submission" date="2020-06" db="EMBL/GenBank/DDBJ databases">
        <title>WGS assembly of Ceratodon purpureus strain R40.</title>
        <authorList>
            <person name="Carey S.B."/>
            <person name="Jenkins J."/>
            <person name="Shu S."/>
            <person name="Lovell J.T."/>
            <person name="Sreedasyam A."/>
            <person name="Maumus F."/>
            <person name="Tiley G.P."/>
            <person name="Fernandez-Pozo N."/>
            <person name="Barry K."/>
            <person name="Chen C."/>
            <person name="Wang M."/>
            <person name="Lipzen A."/>
            <person name="Daum C."/>
            <person name="Saski C.A."/>
            <person name="Payton A.C."/>
            <person name="Mcbreen J.C."/>
            <person name="Conrad R.E."/>
            <person name="Kollar L.M."/>
            <person name="Olsson S."/>
            <person name="Huttunen S."/>
            <person name="Landis J.B."/>
            <person name="Wickett N.J."/>
            <person name="Johnson M.G."/>
            <person name="Rensing S.A."/>
            <person name="Grimwood J."/>
            <person name="Schmutz J."/>
            <person name="Mcdaniel S.F."/>
        </authorList>
    </citation>
    <scope>NUCLEOTIDE SEQUENCE</scope>
    <source>
        <strain evidence="1">R40</strain>
    </source>
</reference>
<name>A0A8T0G7N5_CERPU</name>
<dbReference type="EMBL" id="CM026433">
    <property type="protein sequence ID" value="KAG0554981.1"/>
    <property type="molecule type" value="Genomic_DNA"/>
</dbReference>
<comment type="caution">
    <text evidence="1">The sequence shown here is derived from an EMBL/GenBank/DDBJ whole genome shotgun (WGS) entry which is preliminary data.</text>
</comment>
<gene>
    <name evidence="1" type="ORF">KC19_12G134900</name>
</gene>
<sequence>MILCELTCAFFHSVITDNLFRALCLHDHIAPRTVGRVQMTLIANDTSIHRRILIFVRRTWCLTELSHLQISAPSQQFFTIPCQKIFIVDRSSCHSRCSG</sequence>